<dbReference type="GO" id="GO:0006364">
    <property type="term" value="P:rRNA processing"/>
    <property type="evidence" value="ECO:0007669"/>
    <property type="project" value="InterPro"/>
</dbReference>
<dbReference type="GO" id="GO:0003723">
    <property type="term" value="F:RNA binding"/>
    <property type="evidence" value="ECO:0007669"/>
    <property type="project" value="InterPro"/>
</dbReference>
<dbReference type="PRINTS" id="PR00052">
    <property type="entry name" value="FIBRILLARIN"/>
</dbReference>
<dbReference type="AlphaFoldDB" id="A0AAW0HBJ0"/>
<dbReference type="SUPFAM" id="SSF53335">
    <property type="entry name" value="S-adenosyl-L-methionine-dependent methyltransferases"/>
    <property type="match status" value="1"/>
</dbReference>
<sequence length="192" mass="20628">MESGGSGGRVVVGEARENQSGKNVMVEPQGHEGECVCGGGGRGQLKLEEDRPRLHSEASAPLCSPHQESLSLTERRRPCYKAGPWRICGEKRVSSSEGDEKPSTEPGTPSTSSWQQQSSAVDYNHIKLGAKLSSPTVLAVTSSTWPRGPTLFLIVDVIFADMAQPDQTQNVARNAYTLLQNGGHFVIVIKAN</sequence>
<protein>
    <submittedName>
        <fullName evidence="2">Uncharacterized protein</fullName>
    </submittedName>
</protein>
<dbReference type="EMBL" id="JBBHLL010000646">
    <property type="protein sequence ID" value="KAK7798960.1"/>
    <property type="molecule type" value="Genomic_DNA"/>
</dbReference>
<dbReference type="Pfam" id="PF01269">
    <property type="entry name" value="Fibrillarin"/>
    <property type="match status" value="1"/>
</dbReference>
<evidence type="ECO:0000313" key="3">
    <source>
        <dbReference type="Proteomes" id="UP001488838"/>
    </source>
</evidence>
<dbReference type="InterPro" id="IPR029063">
    <property type="entry name" value="SAM-dependent_MTases_sf"/>
</dbReference>
<feature type="compositionally biased region" description="Basic and acidic residues" evidence="1">
    <location>
        <begin position="91"/>
        <end position="103"/>
    </location>
</feature>
<keyword evidence="3" id="KW-1185">Reference proteome</keyword>
<comment type="caution">
    <text evidence="2">The sequence shown here is derived from an EMBL/GenBank/DDBJ whole genome shotgun (WGS) entry which is preliminary data.</text>
</comment>
<evidence type="ECO:0000313" key="2">
    <source>
        <dbReference type="EMBL" id="KAK7798960.1"/>
    </source>
</evidence>
<dbReference type="Gene3D" id="3.40.50.150">
    <property type="entry name" value="Vaccinia Virus protein VP39"/>
    <property type="match status" value="1"/>
</dbReference>
<name>A0AAW0HBJ0_MYOGA</name>
<feature type="compositionally biased region" description="Gly residues" evidence="1">
    <location>
        <begin position="1"/>
        <end position="10"/>
    </location>
</feature>
<feature type="region of interest" description="Disordered" evidence="1">
    <location>
        <begin position="1"/>
        <end position="46"/>
    </location>
</feature>
<dbReference type="Proteomes" id="UP001488838">
    <property type="component" value="Unassembled WGS sequence"/>
</dbReference>
<gene>
    <name evidence="2" type="ORF">U0070_014591</name>
</gene>
<reference evidence="2 3" key="1">
    <citation type="journal article" date="2023" name="bioRxiv">
        <title>Conserved and derived expression patterns and positive selection on dental genes reveal complex evolutionary context of ever-growing rodent molars.</title>
        <authorList>
            <person name="Calamari Z.T."/>
            <person name="Song A."/>
            <person name="Cohen E."/>
            <person name="Akter M."/>
            <person name="Roy R.D."/>
            <person name="Hallikas O."/>
            <person name="Christensen M.M."/>
            <person name="Li P."/>
            <person name="Marangoni P."/>
            <person name="Jernvall J."/>
            <person name="Klein O.D."/>
        </authorList>
    </citation>
    <scope>NUCLEOTIDE SEQUENCE [LARGE SCALE GENOMIC DNA]</scope>
    <source>
        <strain evidence="2">V071</strain>
    </source>
</reference>
<feature type="region of interest" description="Disordered" evidence="1">
    <location>
        <begin position="91"/>
        <end position="118"/>
    </location>
</feature>
<dbReference type="GO" id="GO:0008168">
    <property type="term" value="F:methyltransferase activity"/>
    <property type="evidence" value="ECO:0007669"/>
    <property type="project" value="InterPro"/>
</dbReference>
<feature type="compositionally biased region" description="Low complexity" evidence="1">
    <location>
        <begin position="104"/>
        <end position="118"/>
    </location>
</feature>
<evidence type="ECO:0000256" key="1">
    <source>
        <dbReference type="SAM" id="MobiDB-lite"/>
    </source>
</evidence>
<dbReference type="InterPro" id="IPR000692">
    <property type="entry name" value="Fibrillarin"/>
</dbReference>
<organism evidence="2 3">
    <name type="scientific">Myodes glareolus</name>
    <name type="common">Bank vole</name>
    <name type="synonym">Clethrionomys glareolus</name>
    <dbReference type="NCBI Taxonomy" id="447135"/>
    <lineage>
        <taxon>Eukaryota</taxon>
        <taxon>Metazoa</taxon>
        <taxon>Chordata</taxon>
        <taxon>Craniata</taxon>
        <taxon>Vertebrata</taxon>
        <taxon>Euteleostomi</taxon>
        <taxon>Mammalia</taxon>
        <taxon>Eutheria</taxon>
        <taxon>Euarchontoglires</taxon>
        <taxon>Glires</taxon>
        <taxon>Rodentia</taxon>
        <taxon>Myomorpha</taxon>
        <taxon>Muroidea</taxon>
        <taxon>Cricetidae</taxon>
        <taxon>Arvicolinae</taxon>
        <taxon>Myodes</taxon>
    </lineage>
</organism>
<proteinExistence type="predicted"/>
<accession>A0AAW0HBJ0</accession>